<comment type="caution">
    <text evidence="3">The sequence shown here is derived from an EMBL/GenBank/DDBJ whole genome shotgun (WGS) entry which is preliminary data.</text>
</comment>
<feature type="domain" description="AB hydrolase-1" evidence="2">
    <location>
        <begin position="75"/>
        <end position="315"/>
    </location>
</feature>
<keyword evidence="4" id="KW-1185">Reference proteome</keyword>
<dbReference type="EMBL" id="JAYGII010000013">
    <property type="protein sequence ID" value="MEA5445667.1"/>
    <property type="molecule type" value="Genomic_DNA"/>
</dbReference>
<dbReference type="Gene3D" id="3.40.50.1820">
    <property type="entry name" value="alpha/beta hydrolase"/>
    <property type="match status" value="1"/>
</dbReference>
<keyword evidence="1" id="KW-1133">Transmembrane helix</keyword>
<dbReference type="SUPFAM" id="SSF53474">
    <property type="entry name" value="alpha/beta-Hydrolases"/>
    <property type="match status" value="1"/>
</dbReference>
<protein>
    <submittedName>
        <fullName evidence="3">Alpha/beta hydrolase</fullName>
    </submittedName>
</protein>
<proteinExistence type="predicted"/>
<keyword evidence="3" id="KW-0378">Hydrolase</keyword>
<evidence type="ECO:0000259" key="2">
    <source>
        <dbReference type="Pfam" id="PF12697"/>
    </source>
</evidence>
<organism evidence="3 4">
    <name type="scientific">Natronospira elongata</name>
    <dbReference type="NCBI Taxonomy" id="3110268"/>
    <lineage>
        <taxon>Bacteria</taxon>
        <taxon>Pseudomonadati</taxon>
        <taxon>Pseudomonadota</taxon>
        <taxon>Gammaproteobacteria</taxon>
        <taxon>Natronospirales</taxon>
        <taxon>Natronospiraceae</taxon>
        <taxon>Natronospira</taxon>
    </lineage>
</organism>
<evidence type="ECO:0000313" key="3">
    <source>
        <dbReference type="EMBL" id="MEA5445667.1"/>
    </source>
</evidence>
<name>A0AAP6JFI0_9GAMM</name>
<keyword evidence="1" id="KW-0812">Transmembrane</keyword>
<keyword evidence="1" id="KW-0472">Membrane</keyword>
<accession>A0AAP6JFI0</accession>
<sequence>MVVSRSRFWRTGAIMFLIVVGGLSLLPYLISDGAREDLPEAPFADSRFAELDGFRVHYRVSPAQPADAGAVQGDLLLLHGLAGSSFSWREVVEPLTRAGYRVIRVDLPPFGFSEPRLPAQAGLGETALLEAVLDEAGLATDRLHLVGHSMGAAAAARLATRLERSIATVTFVSGSLDTGSEGGQGIGGVIMRYPPVQRWITVIGSRRLLNEEGMARALESAYGKPPSDAAVAGYLAPLRTRGRPAAVIRYLHSSRESVSPDSLGSLQTALIWGERDQWVPISHGRRLQDALDAPLEIIDGAGHNPMETHPEAFSETLLELLAR</sequence>
<reference evidence="3 4" key="1">
    <citation type="submission" date="2023-12" db="EMBL/GenBank/DDBJ databases">
        <title>Whole-genome sequencing of halo(alkali)philic microorganisms from hypersaline lakes.</title>
        <authorList>
            <person name="Sorokin D.Y."/>
            <person name="Merkel A.Y."/>
            <person name="Messina E."/>
            <person name="Yakimov M."/>
        </authorList>
    </citation>
    <scope>NUCLEOTIDE SEQUENCE [LARGE SCALE GENOMIC DNA]</scope>
    <source>
        <strain evidence="3 4">AB-CW1</strain>
    </source>
</reference>
<feature type="transmembrane region" description="Helical" evidence="1">
    <location>
        <begin position="12"/>
        <end position="30"/>
    </location>
</feature>
<evidence type="ECO:0000313" key="4">
    <source>
        <dbReference type="Proteomes" id="UP001302316"/>
    </source>
</evidence>
<dbReference type="InterPro" id="IPR000639">
    <property type="entry name" value="Epox_hydrolase-like"/>
</dbReference>
<dbReference type="PRINTS" id="PR00412">
    <property type="entry name" value="EPOXHYDRLASE"/>
</dbReference>
<dbReference type="InterPro" id="IPR000073">
    <property type="entry name" value="AB_hydrolase_1"/>
</dbReference>
<dbReference type="GO" id="GO:0016787">
    <property type="term" value="F:hydrolase activity"/>
    <property type="evidence" value="ECO:0007669"/>
    <property type="project" value="UniProtKB-KW"/>
</dbReference>
<dbReference type="PRINTS" id="PR00111">
    <property type="entry name" value="ABHYDROLASE"/>
</dbReference>
<dbReference type="RefSeq" id="WP_346051341.1">
    <property type="nucleotide sequence ID" value="NZ_JAYGII010000013.1"/>
</dbReference>
<dbReference type="AlphaFoldDB" id="A0AAP6JFI0"/>
<dbReference type="Proteomes" id="UP001302316">
    <property type="component" value="Unassembled WGS sequence"/>
</dbReference>
<dbReference type="InterPro" id="IPR029058">
    <property type="entry name" value="AB_hydrolase_fold"/>
</dbReference>
<dbReference type="PANTHER" id="PTHR43689:SF8">
    <property type="entry name" value="ALPHA_BETA-HYDROLASES SUPERFAMILY PROTEIN"/>
    <property type="match status" value="1"/>
</dbReference>
<dbReference type="Pfam" id="PF12697">
    <property type="entry name" value="Abhydrolase_6"/>
    <property type="match status" value="1"/>
</dbReference>
<dbReference type="PANTHER" id="PTHR43689">
    <property type="entry name" value="HYDROLASE"/>
    <property type="match status" value="1"/>
</dbReference>
<evidence type="ECO:0000256" key="1">
    <source>
        <dbReference type="SAM" id="Phobius"/>
    </source>
</evidence>
<gene>
    <name evidence="3" type="ORF">VCB98_07540</name>
</gene>